<comment type="caution">
    <text evidence="1">The sequence shown here is derived from an EMBL/GenBank/DDBJ whole genome shotgun (WGS) entry which is preliminary data.</text>
</comment>
<evidence type="ECO:0000313" key="1">
    <source>
        <dbReference type="EMBL" id="EDS02034.1"/>
    </source>
</evidence>
<gene>
    <name evidence="1" type="ORF">EUBSIR_00075</name>
</gene>
<proteinExistence type="predicted"/>
<dbReference type="Proteomes" id="UP000005326">
    <property type="component" value="Unassembled WGS sequence"/>
</dbReference>
<protein>
    <submittedName>
        <fullName evidence="1">Uncharacterized protein</fullName>
    </submittedName>
</protein>
<evidence type="ECO:0000313" key="2">
    <source>
        <dbReference type="Proteomes" id="UP000005326"/>
    </source>
</evidence>
<accession>B0MJV0</accession>
<reference evidence="1" key="1">
    <citation type="submission" date="2007-10" db="EMBL/GenBank/DDBJ databases">
        <authorList>
            <person name="Fulton L."/>
            <person name="Clifton S."/>
            <person name="Fulton B."/>
            <person name="Xu J."/>
            <person name="Minx P."/>
            <person name="Pepin K.H."/>
            <person name="Johnson M."/>
            <person name="Thiruvilangam P."/>
            <person name="Bhonagiri V."/>
            <person name="Nash W.E."/>
            <person name="Mardis E.R."/>
            <person name="Wilson R.K."/>
        </authorList>
    </citation>
    <scope>NUCLEOTIDE SEQUENCE [LARGE SCALE GENOMIC DNA]</scope>
    <source>
        <strain evidence="1">DSM 15702</strain>
    </source>
</reference>
<name>B0MJV0_9FIRM</name>
<dbReference type="EMBL" id="ABCA03000018">
    <property type="protein sequence ID" value="EDS02034.1"/>
    <property type="molecule type" value="Genomic_DNA"/>
</dbReference>
<keyword evidence="2" id="KW-1185">Reference proteome</keyword>
<organism evidence="1 2">
    <name type="scientific">[Eubacterium] siraeum DSM 15702</name>
    <dbReference type="NCBI Taxonomy" id="428128"/>
    <lineage>
        <taxon>Bacteria</taxon>
        <taxon>Bacillati</taxon>
        <taxon>Bacillota</taxon>
        <taxon>Clostridia</taxon>
        <taxon>Eubacteriales</taxon>
        <taxon>Oscillospiraceae</taxon>
        <taxon>Oscillospiraceae incertae sedis</taxon>
    </lineage>
</organism>
<dbReference type="AlphaFoldDB" id="B0MJV0"/>
<reference evidence="1" key="2">
    <citation type="submission" date="2014-06" db="EMBL/GenBank/DDBJ databases">
        <title>Draft genome sequence of Eubacterium siraeum (DSM 15702).</title>
        <authorList>
            <person name="Sudarsanam P."/>
            <person name="Ley R."/>
            <person name="Guruge J."/>
            <person name="Turnbaugh P.J."/>
            <person name="Mahowald M."/>
            <person name="Liep D."/>
            <person name="Gordon J."/>
        </authorList>
    </citation>
    <scope>NUCLEOTIDE SEQUENCE</scope>
    <source>
        <strain evidence="1">DSM 15702</strain>
    </source>
</reference>
<sequence>MPLIIFIIYSAVKYLTNRPCFYRRRVIKTPKFFCRLDKYEIKMLK</sequence>